<reference evidence="1 2" key="1">
    <citation type="submission" date="2019-04" db="EMBL/GenBank/DDBJ databases">
        <title>Annotation for the trematode Fasciola gigantica.</title>
        <authorList>
            <person name="Choi Y.-J."/>
        </authorList>
    </citation>
    <scope>NUCLEOTIDE SEQUENCE [LARGE SCALE GENOMIC DNA]</scope>
    <source>
        <strain evidence="1">Uganda_cow_1</strain>
    </source>
</reference>
<dbReference type="Proteomes" id="UP000316759">
    <property type="component" value="Unassembled WGS sequence"/>
</dbReference>
<sequence length="106" mass="12236">MRTTETPEMMEKIVTSAARSITSIYKNSTTDELRSTVQELTGSIISREVEEKIASKLREYMYSTNGNDVHNKRKRVMLNALSRDKRLKKTEAFDELFCFAFDSDAE</sequence>
<gene>
    <name evidence="1" type="ORF">FGIG_11829</name>
</gene>
<dbReference type="EMBL" id="SUNJ01007498">
    <property type="protein sequence ID" value="TPP61949.1"/>
    <property type="molecule type" value="Genomic_DNA"/>
</dbReference>
<accession>A0A504YNH3</accession>
<organism evidence="1 2">
    <name type="scientific">Fasciola gigantica</name>
    <name type="common">Giant liver fluke</name>
    <dbReference type="NCBI Taxonomy" id="46835"/>
    <lineage>
        <taxon>Eukaryota</taxon>
        <taxon>Metazoa</taxon>
        <taxon>Spiralia</taxon>
        <taxon>Lophotrochozoa</taxon>
        <taxon>Platyhelminthes</taxon>
        <taxon>Trematoda</taxon>
        <taxon>Digenea</taxon>
        <taxon>Plagiorchiida</taxon>
        <taxon>Echinostomata</taxon>
        <taxon>Echinostomatoidea</taxon>
        <taxon>Fasciolidae</taxon>
        <taxon>Fasciola</taxon>
    </lineage>
</organism>
<evidence type="ECO:0000313" key="2">
    <source>
        <dbReference type="Proteomes" id="UP000316759"/>
    </source>
</evidence>
<proteinExistence type="predicted"/>
<comment type="caution">
    <text evidence="1">The sequence shown here is derived from an EMBL/GenBank/DDBJ whole genome shotgun (WGS) entry which is preliminary data.</text>
</comment>
<protein>
    <submittedName>
        <fullName evidence="1">Uncharacterized protein</fullName>
    </submittedName>
</protein>
<name>A0A504YNH3_FASGI</name>
<dbReference type="AlphaFoldDB" id="A0A504YNH3"/>
<keyword evidence="2" id="KW-1185">Reference proteome</keyword>
<evidence type="ECO:0000313" key="1">
    <source>
        <dbReference type="EMBL" id="TPP61949.1"/>
    </source>
</evidence>